<keyword evidence="3 8" id="KW-0489">Methyltransferase</keyword>
<dbReference type="Proteomes" id="UP001302126">
    <property type="component" value="Unassembled WGS sequence"/>
</dbReference>
<protein>
    <recommendedName>
        <fullName evidence="2">DNA (cytosine-5-)-methyltransferase</fullName>
        <ecNumber evidence="2">2.1.1.37</ecNumber>
    </recommendedName>
</protein>
<keyword evidence="4 8" id="KW-0808">Transferase</keyword>
<comment type="subcellular location">
    <subcellularLocation>
        <location evidence="1">Nucleus</location>
    </subcellularLocation>
</comment>
<feature type="domain" description="BAH" evidence="10">
    <location>
        <begin position="627"/>
        <end position="744"/>
    </location>
</feature>
<dbReference type="GO" id="GO:0032259">
    <property type="term" value="P:methylation"/>
    <property type="evidence" value="ECO:0007669"/>
    <property type="project" value="UniProtKB-KW"/>
</dbReference>
<dbReference type="InterPro" id="IPR029063">
    <property type="entry name" value="SAM-dependent_MTases_sf"/>
</dbReference>
<evidence type="ECO:0000256" key="1">
    <source>
        <dbReference type="ARBA" id="ARBA00004123"/>
    </source>
</evidence>
<evidence type="ECO:0000256" key="9">
    <source>
        <dbReference type="SAM" id="MobiDB-lite"/>
    </source>
</evidence>
<dbReference type="PROSITE" id="PS00094">
    <property type="entry name" value="C5_MTASE_1"/>
    <property type="match status" value="1"/>
</dbReference>
<feature type="compositionally biased region" description="Basic and acidic residues" evidence="9">
    <location>
        <begin position="1244"/>
        <end position="1254"/>
    </location>
</feature>
<dbReference type="PANTHER" id="PTHR10629:SF54">
    <property type="entry name" value="DNA METHYLTRANSFERASE DIM-2"/>
    <property type="match status" value="1"/>
</dbReference>
<dbReference type="GO" id="GO:0005634">
    <property type="term" value="C:nucleus"/>
    <property type="evidence" value="ECO:0007669"/>
    <property type="project" value="UniProtKB-SubCell"/>
</dbReference>
<keyword evidence="12" id="KW-1185">Reference proteome</keyword>
<reference evidence="11" key="1">
    <citation type="journal article" date="2023" name="Mol. Phylogenet. Evol.">
        <title>Genome-scale phylogeny and comparative genomics of the fungal order Sordariales.</title>
        <authorList>
            <person name="Hensen N."/>
            <person name="Bonometti L."/>
            <person name="Westerberg I."/>
            <person name="Brannstrom I.O."/>
            <person name="Guillou S."/>
            <person name="Cros-Aarteil S."/>
            <person name="Calhoun S."/>
            <person name="Haridas S."/>
            <person name="Kuo A."/>
            <person name="Mondo S."/>
            <person name="Pangilinan J."/>
            <person name="Riley R."/>
            <person name="LaButti K."/>
            <person name="Andreopoulos B."/>
            <person name="Lipzen A."/>
            <person name="Chen C."/>
            <person name="Yan M."/>
            <person name="Daum C."/>
            <person name="Ng V."/>
            <person name="Clum A."/>
            <person name="Steindorff A."/>
            <person name="Ohm R.A."/>
            <person name="Martin F."/>
            <person name="Silar P."/>
            <person name="Natvig D.O."/>
            <person name="Lalanne C."/>
            <person name="Gautier V."/>
            <person name="Ament-Velasquez S.L."/>
            <person name="Kruys A."/>
            <person name="Hutchinson M.I."/>
            <person name="Powell A.J."/>
            <person name="Barry K."/>
            <person name="Miller A.N."/>
            <person name="Grigoriev I.V."/>
            <person name="Debuchy R."/>
            <person name="Gladieux P."/>
            <person name="Hiltunen Thoren M."/>
            <person name="Johannesson H."/>
        </authorList>
    </citation>
    <scope>NUCLEOTIDE SEQUENCE</scope>
    <source>
        <strain evidence="11">PSN309</strain>
    </source>
</reference>
<dbReference type="Gene3D" id="3.40.50.150">
    <property type="entry name" value="Vaccinia Virus protein VP39"/>
    <property type="match status" value="1"/>
</dbReference>
<organism evidence="11 12">
    <name type="scientific">Podospora australis</name>
    <dbReference type="NCBI Taxonomy" id="1536484"/>
    <lineage>
        <taxon>Eukaryota</taxon>
        <taxon>Fungi</taxon>
        <taxon>Dikarya</taxon>
        <taxon>Ascomycota</taxon>
        <taxon>Pezizomycotina</taxon>
        <taxon>Sordariomycetes</taxon>
        <taxon>Sordariomycetidae</taxon>
        <taxon>Sordariales</taxon>
        <taxon>Podosporaceae</taxon>
        <taxon>Podospora</taxon>
    </lineage>
</organism>
<feature type="domain" description="BAH" evidence="10">
    <location>
        <begin position="480"/>
        <end position="613"/>
    </location>
</feature>
<dbReference type="PROSITE" id="PS51679">
    <property type="entry name" value="SAM_MT_C5"/>
    <property type="match status" value="1"/>
</dbReference>
<dbReference type="InterPro" id="IPR043151">
    <property type="entry name" value="BAH_sf"/>
</dbReference>
<dbReference type="PANTHER" id="PTHR10629">
    <property type="entry name" value="CYTOSINE-SPECIFIC METHYLTRANSFERASE"/>
    <property type="match status" value="1"/>
</dbReference>
<name>A0AAN6X1M0_9PEZI</name>
<keyword evidence="6" id="KW-0238">DNA-binding</keyword>
<feature type="region of interest" description="Disordered" evidence="9">
    <location>
        <begin position="1289"/>
        <end position="1317"/>
    </location>
</feature>
<proteinExistence type="inferred from homology"/>
<dbReference type="Gene3D" id="2.30.30.490">
    <property type="match status" value="2"/>
</dbReference>
<accession>A0AAN6X1M0</accession>
<evidence type="ECO:0000256" key="5">
    <source>
        <dbReference type="ARBA" id="ARBA00022691"/>
    </source>
</evidence>
<dbReference type="GO" id="GO:0044027">
    <property type="term" value="P:negative regulation of gene expression via chromosomal CpG island methylation"/>
    <property type="evidence" value="ECO:0007669"/>
    <property type="project" value="TreeGrafter"/>
</dbReference>
<keyword evidence="5 8" id="KW-0949">S-adenosyl-L-methionine</keyword>
<evidence type="ECO:0000256" key="7">
    <source>
        <dbReference type="ARBA" id="ARBA00023242"/>
    </source>
</evidence>
<feature type="region of interest" description="Disordered" evidence="9">
    <location>
        <begin position="1227"/>
        <end position="1254"/>
    </location>
</feature>
<dbReference type="InterPro" id="IPR001025">
    <property type="entry name" value="BAH_dom"/>
</dbReference>
<dbReference type="InterPro" id="IPR057215">
    <property type="entry name" value="DUF7893"/>
</dbReference>
<dbReference type="SUPFAM" id="SSF53335">
    <property type="entry name" value="S-adenosyl-L-methionine-dependent methyltransferases"/>
    <property type="match status" value="1"/>
</dbReference>
<feature type="active site" evidence="8">
    <location>
        <position position="852"/>
    </location>
</feature>
<keyword evidence="7" id="KW-0539">Nucleus</keyword>
<sequence length="1317" mass="148252">MTLLKEPPWAMPRGQEPFQVVAQPTTEDFFGSEAFDIFPTIEADENAQCQHPNRQLLHPGLQELAPVTPKASRTPPTPLQSQLAEVLEEPLATPSPDDEYEILLGQQEAVGWESSPSFEPLRSQNVFVDLPKSTLVTPRSQHEGFIPPAHPSDEREALKDLLAVMKEAEAGAQEQEAGTAELGEQHDYVEFELSQFTFYVANSNYPCEMRPLHNLDTLNRKGEKYYFDGVLSFGSVRRFVQQVQVAELPIDNYGVENPTVAGRVWVRSLLNSRKEIYYLLRQPAIEYVRFYTPFLWIVDFAKHVVDYSGSLVKRGRDVSLELFKKSFNAWLEKQHGSSLEFQAWREQYPSDDFRVSVVANMHFIWKEMNGVIGSKANSLKLFRETVHFNQYKMVTAKSPVEVSQGQDTTFATTVTPYIDGLFGHMVIGKVLNAVGNAEAEEAALLATNQLVGHDNGGFQTSKTYVGRRRKPCFVPLDVIDNVQVGDVISTPPDGESTDTKWKKMASEGAVDDNRWFGLVQRIHVAKDGFRSFDVTWLYRPVETPCCMMKYPWQNELFLSDHCTCQENVQSRWKENEVLGVHQINWFGGPKDSKGELFVRQMYIVEHRRWITLQESHLRCAHSDEEALKFRTGDAVLASSSADDEFVDPYEVVKIFKQGRTVFVRLRKLLRRSKIQASARAPPNELVYTDKFVVVKPSKIAGKCSVRFFAPDETIPSPYNRDGTGNLFFITHKLDAVDGHAEVVPFEGEFPASLRQGFDPRQQGFTKLKGMDLFCGSGNFGRGLEEGGAVDMLWANDIWDKAIHTYMANSPHPEASPFLGSVDDFLKLALQGKYSKAIPRPGEVDFIAAGSPCPGFSLLTRDKSTLAQKKNQSLVASFASFVDFYRPKYAVLENVSNIVQAHQNRAQDTLSQLFCAVVGLGYQAQLIFGDSWRHGAPQCRNRVFLFVAAPGLRLPEAPAPSHSHFRGAKSRNLGELCNGEPYIQRSFDPAPFRFRSASEATVDLPRIDDGKPNACIAAPDHRIIMGVTAKTRPQLAAIPTHPFAMNFVKAWKDGNGVMTRAEWDGFRNYRDKKESFRMGPLSQGWSRLSPRDVFRTVTTQCQVSDARMSGLMHWFDLRPMSLMEVRRAQGFRDEEVLLGTLPDKWKLVGNSVSRHMSLALGLKLREAWIGSLMDEKRKQGRGSTRGVSESVTGAAISVRGMSATAVDLTVAGEHFGEEKVVLKVDNSDGRKRSLTPDVSVDGDENYDHHDQHHPAKIQRVMDDGEEKMSEKCSLAEGLFVDEEYEQHKMFSMPSRSAESEMKKGPTIVRIQEKEEEYS</sequence>
<dbReference type="GO" id="GO:0003682">
    <property type="term" value="F:chromatin binding"/>
    <property type="evidence" value="ECO:0007669"/>
    <property type="project" value="InterPro"/>
</dbReference>
<dbReference type="CDD" id="cd04712">
    <property type="entry name" value="BAH_DCM_I"/>
    <property type="match status" value="1"/>
</dbReference>
<dbReference type="InterPro" id="IPR050390">
    <property type="entry name" value="C5-Methyltransferase"/>
</dbReference>
<dbReference type="InterPro" id="IPR001525">
    <property type="entry name" value="C5_MeTfrase"/>
</dbReference>
<comment type="similarity">
    <text evidence="8">Belongs to the class I-like SAM-binding methyltransferase superfamily. C5-methyltransferase family.</text>
</comment>
<dbReference type="Gene3D" id="3.90.120.10">
    <property type="entry name" value="DNA Methylase, subunit A, domain 2"/>
    <property type="match status" value="1"/>
</dbReference>
<gene>
    <name evidence="11" type="ORF">QBC35DRAFT_242275</name>
</gene>
<evidence type="ECO:0000256" key="8">
    <source>
        <dbReference type="PROSITE-ProRule" id="PRU01016"/>
    </source>
</evidence>
<dbReference type="Pfam" id="PF00145">
    <property type="entry name" value="DNA_methylase"/>
    <property type="match status" value="1"/>
</dbReference>
<dbReference type="Pfam" id="PF25423">
    <property type="entry name" value="DUF7893"/>
    <property type="match status" value="1"/>
</dbReference>
<dbReference type="EMBL" id="MU864355">
    <property type="protein sequence ID" value="KAK4192164.1"/>
    <property type="molecule type" value="Genomic_DNA"/>
</dbReference>
<evidence type="ECO:0000313" key="12">
    <source>
        <dbReference type="Proteomes" id="UP001302126"/>
    </source>
</evidence>
<comment type="caution">
    <text evidence="11">The sequence shown here is derived from an EMBL/GenBank/DDBJ whole genome shotgun (WGS) entry which is preliminary data.</text>
</comment>
<dbReference type="GO" id="GO:0003677">
    <property type="term" value="F:DNA binding"/>
    <property type="evidence" value="ECO:0007669"/>
    <property type="project" value="UniProtKB-KW"/>
</dbReference>
<dbReference type="PRINTS" id="PR00105">
    <property type="entry name" value="C5METTRFRASE"/>
</dbReference>
<evidence type="ECO:0000256" key="4">
    <source>
        <dbReference type="ARBA" id="ARBA00022679"/>
    </source>
</evidence>
<dbReference type="EC" id="2.1.1.37" evidence="2"/>
<evidence type="ECO:0000256" key="2">
    <source>
        <dbReference type="ARBA" id="ARBA00011975"/>
    </source>
</evidence>
<evidence type="ECO:0000256" key="3">
    <source>
        <dbReference type="ARBA" id="ARBA00022603"/>
    </source>
</evidence>
<dbReference type="InterPro" id="IPR018117">
    <property type="entry name" value="C5_DNA_meth_AS"/>
</dbReference>
<evidence type="ECO:0000313" key="11">
    <source>
        <dbReference type="EMBL" id="KAK4192164.1"/>
    </source>
</evidence>
<dbReference type="GO" id="GO:0003886">
    <property type="term" value="F:DNA (cytosine-5-)-methyltransferase activity"/>
    <property type="evidence" value="ECO:0007669"/>
    <property type="project" value="UniProtKB-EC"/>
</dbReference>
<dbReference type="PROSITE" id="PS51038">
    <property type="entry name" value="BAH"/>
    <property type="match status" value="2"/>
</dbReference>
<evidence type="ECO:0000259" key="10">
    <source>
        <dbReference type="PROSITE" id="PS51038"/>
    </source>
</evidence>
<reference evidence="11" key="2">
    <citation type="submission" date="2023-05" db="EMBL/GenBank/DDBJ databases">
        <authorList>
            <consortium name="Lawrence Berkeley National Laboratory"/>
            <person name="Steindorff A."/>
            <person name="Hensen N."/>
            <person name="Bonometti L."/>
            <person name="Westerberg I."/>
            <person name="Brannstrom I.O."/>
            <person name="Guillou S."/>
            <person name="Cros-Aarteil S."/>
            <person name="Calhoun S."/>
            <person name="Haridas S."/>
            <person name="Kuo A."/>
            <person name="Mondo S."/>
            <person name="Pangilinan J."/>
            <person name="Riley R."/>
            <person name="Labutti K."/>
            <person name="Andreopoulos B."/>
            <person name="Lipzen A."/>
            <person name="Chen C."/>
            <person name="Yanf M."/>
            <person name="Daum C."/>
            <person name="Ng V."/>
            <person name="Clum A."/>
            <person name="Ohm R."/>
            <person name="Martin F."/>
            <person name="Silar P."/>
            <person name="Natvig D."/>
            <person name="Lalanne C."/>
            <person name="Gautier V."/>
            <person name="Ament-Velasquez S.L."/>
            <person name="Kruys A."/>
            <person name="Hutchinson M.I."/>
            <person name="Powell A.J."/>
            <person name="Barry K."/>
            <person name="Miller A.N."/>
            <person name="Grigoriev I.V."/>
            <person name="Debuchy R."/>
            <person name="Gladieux P."/>
            <person name="Thoren M.H."/>
            <person name="Johannesson H."/>
        </authorList>
    </citation>
    <scope>NUCLEOTIDE SEQUENCE</scope>
    <source>
        <strain evidence="11">PSN309</strain>
    </source>
</reference>
<evidence type="ECO:0000256" key="6">
    <source>
        <dbReference type="ARBA" id="ARBA00023125"/>
    </source>
</evidence>